<evidence type="ECO:0000313" key="3">
    <source>
        <dbReference type="Proteomes" id="UP001172101"/>
    </source>
</evidence>
<feature type="region of interest" description="Disordered" evidence="1">
    <location>
        <begin position="214"/>
        <end position="237"/>
    </location>
</feature>
<sequence length="237" mass="26607">MKSLNPRAGGMALCRCRRSPKLPPIIIFSMTSRFEICGPVHRPTVVQEITAHRYPLCSTMQHCSRQRNRGSKSRVTLQTVSNHLAVCNCTGISLHQTIQKQTAGLFACAVDYSRRSERAGWWVTLPASAVGGWVPVKKKIKGPHPLSATAACLHRTFLTLPTETHAGSQPPRPPFTIAPPMLLLPYQGRGRWRSDGQARRWAAHASGRLRCEGAKKPERRWTKRPVRARNSRPFHFH</sequence>
<dbReference type="RefSeq" id="XP_060298258.1">
    <property type="nucleotide sequence ID" value="XM_060433807.1"/>
</dbReference>
<reference evidence="2" key="1">
    <citation type="submission" date="2023-06" db="EMBL/GenBank/DDBJ databases">
        <title>Genome-scale phylogeny and comparative genomics of the fungal order Sordariales.</title>
        <authorList>
            <consortium name="Lawrence Berkeley National Laboratory"/>
            <person name="Hensen N."/>
            <person name="Bonometti L."/>
            <person name="Westerberg I."/>
            <person name="Brannstrom I.O."/>
            <person name="Guillou S."/>
            <person name="Cros-Aarteil S."/>
            <person name="Calhoun S."/>
            <person name="Haridas S."/>
            <person name="Kuo A."/>
            <person name="Mondo S."/>
            <person name="Pangilinan J."/>
            <person name="Riley R."/>
            <person name="LaButti K."/>
            <person name="Andreopoulos B."/>
            <person name="Lipzen A."/>
            <person name="Chen C."/>
            <person name="Yanf M."/>
            <person name="Daum C."/>
            <person name="Ng V."/>
            <person name="Clum A."/>
            <person name="Steindorff A."/>
            <person name="Ohm R."/>
            <person name="Martin F."/>
            <person name="Silar P."/>
            <person name="Natvig D."/>
            <person name="Lalanne C."/>
            <person name="Gautier V."/>
            <person name="Ament-velasquez S.L."/>
            <person name="Kruys A."/>
            <person name="Hutchinson M.I."/>
            <person name="Powell A.J."/>
            <person name="Barry K."/>
            <person name="Miller A.N."/>
            <person name="Grigoriev I.V."/>
            <person name="Debuchy R."/>
            <person name="Gladieux P."/>
            <person name="Thoren M.H."/>
            <person name="Johannesson H."/>
        </authorList>
    </citation>
    <scope>NUCLEOTIDE SEQUENCE</scope>
    <source>
        <strain evidence="2">SMH2392-1A</strain>
    </source>
</reference>
<protein>
    <submittedName>
        <fullName evidence="2">Uncharacterized protein</fullName>
    </submittedName>
</protein>
<dbReference type="Proteomes" id="UP001172101">
    <property type="component" value="Unassembled WGS sequence"/>
</dbReference>
<accession>A0AA40AUR4</accession>
<dbReference type="GeneID" id="85317077"/>
<dbReference type="EMBL" id="JAUIRO010000003">
    <property type="protein sequence ID" value="KAK0722334.1"/>
    <property type="molecule type" value="Genomic_DNA"/>
</dbReference>
<evidence type="ECO:0000313" key="2">
    <source>
        <dbReference type="EMBL" id="KAK0722334.1"/>
    </source>
</evidence>
<organism evidence="2 3">
    <name type="scientific">Lasiosphaeria miniovina</name>
    <dbReference type="NCBI Taxonomy" id="1954250"/>
    <lineage>
        <taxon>Eukaryota</taxon>
        <taxon>Fungi</taxon>
        <taxon>Dikarya</taxon>
        <taxon>Ascomycota</taxon>
        <taxon>Pezizomycotina</taxon>
        <taxon>Sordariomycetes</taxon>
        <taxon>Sordariomycetidae</taxon>
        <taxon>Sordariales</taxon>
        <taxon>Lasiosphaeriaceae</taxon>
        <taxon>Lasiosphaeria</taxon>
    </lineage>
</organism>
<feature type="compositionally biased region" description="Basic residues" evidence="1">
    <location>
        <begin position="221"/>
        <end position="237"/>
    </location>
</feature>
<evidence type="ECO:0000256" key="1">
    <source>
        <dbReference type="SAM" id="MobiDB-lite"/>
    </source>
</evidence>
<name>A0AA40AUR4_9PEZI</name>
<keyword evidence="3" id="KW-1185">Reference proteome</keyword>
<dbReference type="AlphaFoldDB" id="A0AA40AUR4"/>
<proteinExistence type="predicted"/>
<comment type="caution">
    <text evidence="2">The sequence shown here is derived from an EMBL/GenBank/DDBJ whole genome shotgun (WGS) entry which is preliminary data.</text>
</comment>
<gene>
    <name evidence="2" type="ORF">B0T26DRAFT_213584</name>
</gene>